<dbReference type="PATRIC" id="fig|1423730.4.peg.2496"/>
<accession>A0A0R2EZ20</accession>
<dbReference type="Pfam" id="PF05656">
    <property type="entry name" value="DUF805"/>
    <property type="match status" value="1"/>
</dbReference>
<dbReference type="STRING" id="1423730.FC75_GL002400"/>
<evidence type="ECO:0000313" key="2">
    <source>
        <dbReference type="EMBL" id="KRN21235.1"/>
    </source>
</evidence>
<feature type="transmembrane region" description="Helical" evidence="1">
    <location>
        <begin position="121"/>
        <end position="142"/>
    </location>
</feature>
<dbReference type="InterPro" id="IPR008523">
    <property type="entry name" value="DUF805"/>
</dbReference>
<evidence type="ECO:0000313" key="3">
    <source>
        <dbReference type="Proteomes" id="UP000050865"/>
    </source>
</evidence>
<evidence type="ECO:0008006" key="4">
    <source>
        <dbReference type="Google" id="ProtNLM"/>
    </source>
</evidence>
<reference evidence="2 3" key="1">
    <citation type="journal article" date="2015" name="Genome Announc.">
        <title>Expanding the biotechnology potential of lactobacilli through comparative genomics of 213 strains and associated genera.</title>
        <authorList>
            <person name="Sun Z."/>
            <person name="Harris H.M."/>
            <person name="McCann A."/>
            <person name="Guo C."/>
            <person name="Argimon S."/>
            <person name="Zhang W."/>
            <person name="Yang X."/>
            <person name="Jeffery I.B."/>
            <person name="Cooney J.C."/>
            <person name="Kagawa T.F."/>
            <person name="Liu W."/>
            <person name="Song Y."/>
            <person name="Salvetti E."/>
            <person name="Wrobel A."/>
            <person name="Rasinkangas P."/>
            <person name="Parkhill J."/>
            <person name="Rea M.C."/>
            <person name="O'Sullivan O."/>
            <person name="Ritari J."/>
            <person name="Douillard F.P."/>
            <person name="Paul Ross R."/>
            <person name="Yang R."/>
            <person name="Briner A.E."/>
            <person name="Felis G.E."/>
            <person name="de Vos W.M."/>
            <person name="Barrangou R."/>
            <person name="Klaenhammer T.R."/>
            <person name="Caufield P.W."/>
            <person name="Cui Y."/>
            <person name="Zhang H."/>
            <person name="O'Toole P.W."/>
        </authorList>
    </citation>
    <scope>NUCLEOTIDE SEQUENCE [LARGE SCALE GENOMIC DNA]</scope>
    <source>
        <strain evidence="2 3">DSM 22697</strain>
    </source>
</reference>
<feature type="transmembrane region" description="Helical" evidence="1">
    <location>
        <begin position="154"/>
        <end position="171"/>
    </location>
</feature>
<name>A0A0R2EZ20_9LACO</name>
<dbReference type="GO" id="GO:0016020">
    <property type="term" value="C:membrane"/>
    <property type="evidence" value="ECO:0007669"/>
    <property type="project" value="InterPro"/>
</dbReference>
<comment type="caution">
    <text evidence="2">The sequence shown here is derived from an EMBL/GenBank/DDBJ whole genome shotgun (WGS) entry which is preliminary data.</text>
</comment>
<sequence length="330" mass="35887">MAGDTISQEMVPFACPETFLMTAPANRAIIGVPRYWFMGLTEAIRMGNQYYGASGLRAIKAFFANTGNFTGRSSRKEFWWWQLVALLVLAIVGGALVFAMFGSLAAVKSGNTGAMHGGQVVALITFLLLAFLVFAVTLLPGLTLGMRRFRDAGVPGWLSLIMNLLIVLSRLTPAAVGDQAMVAINWATVALILIEEAICCLPSRRAVTLTTRGFNVKWFQQAQMLFELLILGGVVFVILSGHLPFLFGILLLQIWETALSVTINRAMQDRASRLWAWADAQGLDAAALQQRTGLYTAEQWAASRPAHLQFVPARGVIDQLVGDFSADSAS</sequence>
<dbReference type="EMBL" id="AYZJ01000059">
    <property type="protein sequence ID" value="KRN21235.1"/>
    <property type="molecule type" value="Genomic_DNA"/>
</dbReference>
<feature type="transmembrane region" description="Helical" evidence="1">
    <location>
        <begin position="78"/>
        <end position="101"/>
    </location>
</feature>
<keyword evidence="1" id="KW-1133">Transmembrane helix</keyword>
<organism evidence="2 3">
    <name type="scientific">Lacticaseibacillus camelliae DSM 22697 = JCM 13995</name>
    <dbReference type="NCBI Taxonomy" id="1423730"/>
    <lineage>
        <taxon>Bacteria</taxon>
        <taxon>Bacillati</taxon>
        <taxon>Bacillota</taxon>
        <taxon>Bacilli</taxon>
        <taxon>Lactobacillales</taxon>
        <taxon>Lactobacillaceae</taxon>
        <taxon>Lacticaseibacillus</taxon>
    </lineage>
</organism>
<keyword evidence="1" id="KW-0472">Membrane</keyword>
<evidence type="ECO:0000256" key="1">
    <source>
        <dbReference type="SAM" id="Phobius"/>
    </source>
</evidence>
<gene>
    <name evidence="2" type="ORF">FC75_GL002400</name>
</gene>
<proteinExistence type="predicted"/>
<dbReference type="Proteomes" id="UP000050865">
    <property type="component" value="Unassembled WGS sequence"/>
</dbReference>
<keyword evidence="1" id="KW-0812">Transmembrane</keyword>
<feature type="transmembrane region" description="Helical" evidence="1">
    <location>
        <begin position="183"/>
        <end position="201"/>
    </location>
</feature>
<feature type="transmembrane region" description="Helical" evidence="1">
    <location>
        <begin position="222"/>
        <end position="239"/>
    </location>
</feature>
<protein>
    <recommendedName>
        <fullName evidence="4">DUF805 domain-containing protein</fullName>
    </recommendedName>
</protein>
<dbReference type="AlphaFoldDB" id="A0A0R2EZ20"/>
<keyword evidence="3" id="KW-1185">Reference proteome</keyword>